<reference evidence="9 10" key="1">
    <citation type="journal article" date="2012" name="J. Bacteriol.">
        <title>Genome Sequence of Radiation-Resistant Modestobacter marinus Strain BC501, a Representative Actinobacterium That Thrives on Calcareous Stone Surfaces.</title>
        <authorList>
            <person name="Normand P."/>
            <person name="Gury J."/>
            <person name="Pujic P."/>
            <person name="Chouaia B."/>
            <person name="Crotti E."/>
            <person name="Brusetti L."/>
            <person name="Daffonchio D."/>
            <person name="Vacherie B."/>
            <person name="Barbe V."/>
            <person name="Medigue C."/>
            <person name="Calteau A."/>
            <person name="Ghodhbane-Gtari F."/>
            <person name="Essoussi I."/>
            <person name="Nouioui I."/>
            <person name="Abbassi-Ghozzi I."/>
            <person name="Gtari M."/>
        </authorList>
    </citation>
    <scope>NUCLEOTIDE SEQUENCE [LARGE SCALE GENOMIC DNA]</scope>
    <source>
        <strain evidence="10">BC 501</strain>
    </source>
</reference>
<feature type="transmembrane region" description="Helical" evidence="7">
    <location>
        <begin position="125"/>
        <end position="146"/>
    </location>
</feature>
<evidence type="ECO:0000313" key="9">
    <source>
        <dbReference type="EMBL" id="CCH88107.1"/>
    </source>
</evidence>
<comment type="subcellular location">
    <subcellularLocation>
        <location evidence="1">Cell membrane</location>
        <topology evidence="1">Multi-pass membrane protein</topology>
    </subcellularLocation>
</comment>
<keyword evidence="2" id="KW-1003">Cell membrane</keyword>
<dbReference type="SUPFAM" id="SSF48317">
    <property type="entry name" value="Acid phosphatase/Vanadium-dependent haloperoxidase"/>
    <property type="match status" value="1"/>
</dbReference>
<dbReference type="EMBL" id="FO203431">
    <property type="protein sequence ID" value="CCH88107.1"/>
    <property type="molecule type" value="Genomic_DNA"/>
</dbReference>
<keyword evidence="4" id="KW-0378">Hydrolase</keyword>
<evidence type="ECO:0000256" key="4">
    <source>
        <dbReference type="ARBA" id="ARBA00022801"/>
    </source>
</evidence>
<keyword evidence="5 7" id="KW-1133">Transmembrane helix</keyword>
<proteinExistence type="predicted"/>
<evidence type="ECO:0000256" key="2">
    <source>
        <dbReference type="ARBA" id="ARBA00022475"/>
    </source>
</evidence>
<dbReference type="PANTHER" id="PTHR14969">
    <property type="entry name" value="SPHINGOSINE-1-PHOSPHATE PHOSPHOHYDROLASE"/>
    <property type="match status" value="1"/>
</dbReference>
<protein>
    <submittedName>
        <fullName evidence="9">Phosphoesterase PA-phosphatase</fullName>
    </submittedName>
</protein>
<dbReference type="Gene3D" id="1.20.144.10">
    <property type="entry name" value="Phosphatidic acid phosphatase type 2/haloperoxidase"/>
    <property type="match status" value="1"/>
</dbReference>
<dbReference type="Proteomes" id="UP000006461">
    <property type="component" value="Chromosome"/>
</dbReference>
<evidence type="ECO:0000259" key="8">
    <source>
        <dbReference type="SMART" id="SM00014"/>
    </source>
</evidence>
<evidence type="ECO:0000256" key="5">
    <source>
        <dbReference type="ARBA" id="ARBA00022989"/>
    </source>
</evidence>
<feature type="transmembrane region" description="Helical" evidence="7">
    <location>
        <begin position="94"/>
        <end position="116"/>
    </location>
</feature>
<dbReference type="STRING" id="477641.MODMU_2678"/>
<dbReference type="KEGG" id="mmar:MODMU_2678"/>
<organism evidence="9 10">
    <name type="scientific">Modestobacter italicus (strain DSM 44449 / CECT 9708 / BC 501)</name>
    <dbReference type="NCBI Taxonomy" id="2732864"/>
    <lineage>
        <taxon>Bacteria</taxon>
        <taxon>Bacillati</taxon>
        <taxon>Actinomycetota</taxon>
        <taxon>Actinomycetes</taxon>
        <taxon>Geodermatophilales</taxon>
        <taxon>Geodermatophilaceae</taxon>
        <taxon>Modestobacter</taxon>
    </lineage>
</organism>
<sequence>MDWDRELLQVVAAHRVGWVDGVTRGLMTVGMSPLTYLAAFALCVVFAWVFHAWRVSVSALVAAVLAVALADVGKELVGRARPPQDLSLVTSSGLAMPSSIAAMTAAAATPVVLFGLRAADRTGRLVAVLLVLATVGTGLSMVYLGAHWLSDVLVGWLLGAAVGAGVLWLLDRVRVPRRSAASWPGTGNR</sequence>
<feature type="transmembrane region" description="Helical" evidence="7">
    <location>
        <begin position="33"/>
        <end position="50"/>
    </location>
</feature>
<dbReference type="GO" id="GO:0005886">
    <property type="term" value="C:plasma membrane"/>
    <property type="evidence" value="ECO:0007669"/>
    <property type="project" value="UniProtKB-SubCell"/>
</dbReference>
<evidence type="ECO:0000256" key="3">
    <source>
        <dbReference type="ARBA" id="ARBA00022692"/>
    </source>
</evidence>
<dbReference type="PANTHER" id="PTHR14969:SF62">
    <property type="entry name" value="DECAPRENYLPHOSPHORYL-5-PHOSPHORIBOSE PHOSPHATASE RV3807C-RELATED"/>
    <property type="match status" value="1"/>
</dbReference>
<evidence type="ECO:0000256" key="1">
    <source>
        <dbReference type="ARBA" id="ARBA00004651"/>
    </source>
</evidence>
<feature type="transmembrane region" description="Helical" evidence="7">
    <location>
        <begin position="57"/>
        <end position="74"/>
    </location>
</feature>
<dbReference type="eggNOG" id="COG0671">
    <property type="taxonomic scope" value="Bacteria"/>
</dbReference>
<evidence type="ECO:0000256" key="6">
    <source>
        <dbReference type="ARBA" id="ARBA00023136"/>
    </source>
</evidence>
<feature type="domain" description="Phosphatidic acid phosphatase type 2/haloperoxidase" evidence="8">
    <location>
        <begin position="55"/>
        <end position="167"/>
    </location>
</feature>
<accession>I4EXJ4</accession>
<dbReference type="HOGENOM" id="CLU_072573_3_2_11"/>
<keyword evidence="6 7" id="KW-0472">Membrane</keyword>
<dbReference type="InterPro" id="IPR000326">
    <property type="entry name" value="PAP2/HPO"/>
</dbReference>
<dbReference type="GO" id="GO:0016787">
    <property type="term" value="F:hydrolase activity"/>
    <property type="evidence" value="ECO:0007669"/>
    <property type="project" value="UniProtKB-KW"/>
</dbReference>
<keyword evidence="10" id="KW-1185">Reference proteome</keyword>
<dbReference type="SMART" id="SM00014">
    <property type="entry name" value="acidPPc"/>
    <property type="match status" value="1"/>
</dbReference>
<evidence type="ECO:0000256" key="7">
    <source>
        <dbReference type="SAM" id="Phobius"/>
    </source>
</evidence>
<feature type="transmembrane region" description="Helical" evidence="7">
    <location>
        <begin position="152"/>
        <end position="170"/>
    </location>
</feature>
<name>I4EXJ4_MODI5</name>
<dbReference type="AlphaFoldDB" id="I4EXJ4"/>
<evidence type="ECO:0000313" key="10">
    <source>
        <dbReference type="Proteomes" id="UP000006461"/>
    </source>
</evidence>
<dbReference type="InterPro" id="IPR036938">
    <property type="entry name" value="PAP2/HPO_sf"/>
</dbReference>
<keyword evidence="3 7" id="KW-0812">Transmembrane</keyword>
<gene>
    <name evidence="9" type="ordered locus">MODMU_2678</name>
</gene>
<dbReference type="Pfam" id="PF01569">
    <property type="entry name" value="PAP2"/>
    <property type="match status" value="1"/>
</dbReference>